<sequence length="117" mass="13550">MDGRAYWCEQCRHIFRLRVSRGLCPHCNTSSIKRYDNDEEEDYHRSSGILHSFFKLFGSPSESAAAAGDASNPYYPDFAMPLARWLFGEGPNPYPEHRVPPPRSLIDRSRGKQWHIH</sequence>
<dbReference type="EMBL" id="BSYO01000036">
    <property type="protein sequence ID" value="GMH29437.1"/>
    <property type="molecule type" value="Genomic_DNA"/>
</dbReference>
<feature type="compositionally biased region" description="Basic and acidic residues" evidence="1">
    <location>
        <begin position="95"/>
        <end position="110"/>
    </location>
</feature>
<protein>
    <submittedName>
        <fullName evidence="2">Uncharacterized protein</fullName>
    </submittedName>
</protein>
<accession>A0AAD3TH89</accession>
<evidence type="ECO:0000256" key="1">
    <source>
        <dbReference type="SAM" id="MobiDB-lite"/>
    </source>
</evidence>
<keyword evidence="3" id="KW-1185">Reference proteome</keyword>
<evidence type="ECO:0000313" key="3">
    <source>
        <dbReference type="Proteomes" id="UP001279734"/>
    </source>
</evidence>
<comment type="caution">
    <text evidence="2">The sequence shown here is derived from an EMBL/GenBank/DDBJ whole genome shotgun (WGS) entry which is preliminary data.</text>
</comment>
<feature type="region of interest" description="Disordered" evidence="1">
    <location>
        <begin position="95"/>
        <end position="117"/>
    </location>
</feature>
<organism evidence="2 3">
    <name type="scientific">Nepenthes gracilis</name>
    <name type="common">Slender pitcher plant</name>
    <dbReference type="NCBI Taxonomy" id="150966"/>
    <lineage>
        <taxon>Eukaryota</taxon>
        <taxon>Viridiplantae</taxon>
        <taxon>Streptophyta</taxon>
        <taxon>Embryophyta</taxon>
        <taxon>Tracheophyta</taxon>
        <taxon>Spermatophyta</taxon>
        <taxon>Magnoliopsida</taxon>
        <taxon>eudicotyledons</taxon>
        <taxon>Gunneridae</taxon>
        <taxon>Pentapetalae</taxon>
        <taxon>Caryophyllales</taxon>
        <taxon>Nepenthaceae</taxon>
        <taxon>Nepenthes</taxon>
    </lineage>
</organism>
<dbReference type="AlphaFoldDB" id="A0AAD3TH89"/>
<dbReference type="Proteomes" id="UP001279734">
    <property type="component" value="Unassembled WGS sequence"/>
</dbReference>
<name>A0AAD3TH89_NEPGR</name>
<gene>
    <name evidence="2" type="ORF">Nepgr_031280</name>
</gene>
<evidence type="ECO:0000313" key="2">
    <source>
        <dbReference type="EMBL" id="GMH29437.1"/>
    </source>
</evidence>
<proteinExistence type="predicted"/>
<reference evidence="2" key="1">
    <citation type="submission" date="2023-05" db="EMBL/GenBank/DDBJ databases">
        <title>Nepenthes gracilis genome sequencing.</title>
        <authorList>
            <person name="Fukushima K."/>
        </authorList>
    </citation>
    <scope>NUCLEOTIDE SEQUENCE</scope>
    <source>
        <strain evidence="2">SING2019-196</strain>
    </source>
</reference>